<dbReference type="Proteomes" id="UP000594638">
    <property type="component" value="Unassembled WGS sequence"/>
</dbReference>
<reference evidence="1 2" key="1">
    <citation type="submission" date="2019-12" db="EMBL/GenBank/DDBJ databases">
        <authorList>
            <person name="Alioto T."/>
            <person name="Alioto T."/>
            <person name="Gomez Garrido J."/>
        </authorList>
    </citation>
    <scope>NUCLEOTIDE SEQUENCE [LARGE SCALE GENOMIC DNA]</scope>
</reference>
<protein>
    <submittedName>
        <fullName evidence="1">Uncharacterized protein</fullName>
    </submittedName>
</protein>
<evidence type="ECO:0000313" key="1">
    <source>
        <dbReference type="EMBL" id="CAA3018126.1"/>
    </source>
</evidence>
<keyword evidence="2" id="KW-1185">Reference proteome</keyword>
<feature type="non-terminal residue" evidence="1">
    <location>
        <position position="1"/>
    </location>
</feature>
<dbReference type="AlphaFoldDB" id="A0A8S0UPE3"/>
<comment type="caution">
    <text evidence="1">The sequence shown here is derived from an EMBL/GenBank/DDBJ whole genome shotgun (WGS) entry which is preliminary data.</text>
</comment>
<dbReference type="Gramene" id="OE9A026092T1">
    <property type="protein sequence ID" value="OE9A026092C1"/>
    <property type="gene ID" value="OE9A026092"/>
</dbReference>
<gene>
    <name evidence="1" type="ORF">OLEA9_A026092</name>
</gene>
<name>A0A8S0UPE3_OLEEU</name>
<accession>A0A8S0UPE3</accession>
<evidence type="ECO:0000313" key="2">
    <source>
        <dbReference type="Proteomes" id="UP000594638"/>
    </source>
</evidence>
<proteinExistence type="predicted"/>
<feature type="non-terminal residue" evidence="1">
    <location>
        <position position="67"/>
    </location>
</feature>
<sequence>DEKGTPPTAFKHDVGTTGDNVRLLNNFHRHAVAIDNLDSRILFADDNKASGSRRWKKGKKLLGQLNS</sequence>
<organism evidence="1 2">
    <name type="scientific">Olea europaea subsp. europaea</name>
    <dbReference type="NCBI Taxonomy" id="158383"/>
    <lineage>
        <taxon>Eukaryota</taxon>
        <taxon>Viridiplantae</taxon>
        <taxon>Streptophyta</taxon>
        <taxon>Embryophyta</taxon>
        <taxon>Tracheophyta</taxon>
        <taxon>Spermatophyta</taxon>
        <taxon>Magnoliopsida</taxon>
        <taxon>eudicotyledons</taxon>
        <taxon>Gunneridae</taxon>
        <taxon>Pentapetalae</taxon>
        <taxon>asterids</taxon>
        <taxon>lamiids</taxon>
        <taxon>Lamiales</taxon>
        <taxon>Oleaceae</taxon>
        <taxon>Oleeae</taxon>
        <taxon>Olea</taxon>
    </lineage>
</organism>
<dbReference type="EMBL" id="CACTIH010007785">
    <property type="protein sequence ID" value="CAA3018126.1"/>
    <property type="molecule type" value="Genomic_DNA"/>
</dbReference>